<gene>
    <name evidence="4" type="ORF">P4S50_01920</name>
</gene>
<evidence type="ECO:0000256" key="2">
    <source>
        <dbReference type="SAM" id="Phobius"/>
    </source>
</evidence>
<protein>
    <submittedName>
        <fullName evidence="4">Prepilin peptidase</fullName>
        <ecNumber evidence="4">3.4.23.43</ecNumber>
    </submittedName>
</protein>
<comment type="similarity">
    <text evidence="1">Belongs to the peptidase A24 family.</text>
</comment>
<keyword evidence="2" id="KW-0472">Membrane</keyword>
<sequence>MIIKGCLFVGILMVAGYIDIKTKTIPDWIHILIILAGFIKVNLMESMIGLIIVPLPFFIMACLKENSIGGGDIKLMAACGVFLGVKGGVMGSVIGLVIAVVVNGVYYAIKNKDKNIGFALAPYLGIGSFVSFLLL</sequence>
<reference evidence="4 5" key="1">
    <citation type="submission" date="2023-03" db="EMBL/GenBank/DDBJ databases">
        <title>Complete genome sequence of Tepidibacter sp. SWIR-1, isolated from a deep-sea hydrothermal vent.</title>
        <authorList>
            <person name="Li X."/>
        </authorList>
    </citation>
    <scope>NUCLEOTIDE SEQUENCE [LARGE SCALE GENOMIC DNA]</scope>
    <source>
        <strain evidence="4 5">SWIR-1</strain>
    </source>
</reference>
<evidence type="ECO:0000313" key="4">
    <source>
        <dbReference type="EMBL" id="WFD12311.1"/>
    </source>
</evidence>
<evidence type="ECO:0000256" key="1">
    <source>
        <dbReference type="ARBA" id="ARBA00005801"/>
    </source>
</evidence>
<keyword evidence="2" id="KW-1133">Transmembrane helix</keyword>
<feature type="domain" description="Prepilin type IV endopeptidase peptidase" evidence="3">
    <location>
        <begin position="6"/>
        <end position="102"/>
    </location>
</feature>
<keyword evidence="2" id="KW-0812">Transmembrane</keyword>
<dbReference type="RefSeq" id="WP_277734647.1">
    <property type="nucleotide sequence ID" value="NZ_CP120733.1"/>
</dbReference>
<dbReference type="InterPro" id="IPR050882">
    <property type="entry name" value="Prepilin_peptidase/N-MTase"/>
</dbReference>
<proteinExistence type="inferred from homology"/>
<name>A0ABY8EHA7_9FIRM</name>
<dbReference type="Proteomes" id="UP001222800">
    <property type="component" value="Chromosome"/>
</dbReference>
<keyword evidence="4" id="KW-0378">Hydrolase</keyword>
<keyword evidence="5" id="KW-1185">Reference proteome</keyword>
<dbReference type="EC" id="3.4.23.43" evidence="4"/>
<dbReference type="EMBL" id="CP120733">
    <property type="protein sequence ID" value="WFD12311.1"/>
    <property type="molecule type" value="Genomic_DNA"/>
</dbReference>
<evidence type="ECO:0000313" key="5">
    <source>
        <dbReference type="Proteomes" id="UP001222800"/>
    </source>
</evidence>
<dbReference type="InterPro" id="IPR000045">
    <property type="entry name" value="Prepilin_IV_endopep_pep"/>
</dbReference>
<dbReference type="PANTHER" id="PTHR30487">
    <property type="entry name" value="TYPE 4 PREPILIN-LIKE PROTEINS LEADER PEPTIDE-PROCESSING ENZYME"/>
    <property type="match status" value="1"/>
</dbReference>
<dbReference type="GO" id="GO:0004190">
    <property type="term" value="F:aspartic-type endopeptidase activity"/>
    <property type="evidence" value="ECO:0007669"/>
    <property type="project" value="UniProtKB-EC"/>
</dbReference>
<evidence type="ECO:0000259" key="3">
    <source>
        <dbReference type="Pfam" id="PF01478"/>
    </source>
</evidence>
<accession>A0ABY8EHA7</accession>
<feature type="transmembrane region" description="Helical" evidence="2">
    <location>
        <begin position="116"/>
        <end position="134"/>
    </location>
</feature>
<feature type="transmembrane region" description="Helical" evidence="2">
    <location>
        <begin position="32"/>
        <end position="63"/>
    </location>
</feature>
<dbReference type="PANTHER" id="PTHR30487:SF0">
    <property type="entry name" value="PREPILIN LEADER PEPTIDASE_N-METHYLTRANSFERASE-RELATED"/>
    <property type="match status" value="1"/>
</dbReference>
<dbReference type="Pfam" id="PF01478">
    <property type="entry name" value="Peptidase_A24"/>
    <property type="match status" value="1"/>
</dbReference>
<feature type="transmembrane region" description="Helical" evidence="2">
    <location>
        <begin position="75"/>
        <end position="104"/>
    </location>
</feature>
<dbReference type="Gene3D" id="1.20.120.1220">
    <property type="match status" value="1"/>
</dbReference>
<organism evidence="4 5">
    <name type="scientific">Tepidibacter hydrothermalis</name>
    <dbReference type="NCBI Taxonomy" id="3036126"/>
    <lineage>
        <taxon>Bacteria</taxon>
        <taxon>Bacillati</taxon>
        <taxon>Bacillota</taxon>
        <taxon>Clostridia</taxon>
        <taxon>Peptostreptococcales</taxon>
        <taxon>Peptostreptococcaceae</taxon>
        <taxon>Tepidibacter</taxon>
    </lineage>
</organism>